<dbReference type="GO" id="GO:0098609">
    <property type="term" value="P:cell-cell adhesion"/>
    <property type="evidence" value="ECO:0007669"/>
    <property type="project" value="TreeGrafter"/>
</dbReference>
<comment type="caution">
    <text evidence="4">The sequence shown here is derived from an EMBL/GenBank/DDBJ whole genome shotgun (WGS) entry which is preliminary data.</text>
</comment>
<dbReference type="PANTHER" id="PTHR10082">
    <property type="entry name" value="INTEGRIN BETA SUBUNIT"/>
    <property type="match status" value="1"/>
</dbReference>
<dbReference type="PRINTS" id="PR01186">
    <property type="entry name" value="INTEGRINB"/>
</dbReference>
<dbReference type="GO" id="GO:0001968">
    <property type="term" value="F:fibronectin binding"/>
    <property type="evidence" value="ECO:0007669"/>
    <property type="project" value="TreeGrafter"/>
</dbReference>
<evidence type="ECO:0000313" key="4">
    <source>
        <dbReference type="EMBL" id="KAJ1100027.1"/>
    </source>
</evidence>
<evidence type="ECO:0000256" key="1">
    <source>
        <dbReference type="ARBA" id="ARBA00023157"/>
    </source>
</evidence>
<dbReference type="GO" id="GO:0045202">
    <property type="term" value="C:synapse"/>
    <property type="evidence" value="ECO:0007669"/>
    <property type="project" value="TreeGrafter"/>
</dbReference>
<dbReference type="GO" id="GO:0005178">
    <property type="term" value="F:integrin binding"/>
    <property type="evidence" value="ECO:0007669"/>
    <property type="project" value="TreeGrafter"/>
</dbReference>
<keyword evidence="2" id="KW-0325">Glycoprotein</keyword>
<dbReference type="GO" id="GO:0007229">
    <property type="term" value="P:integrin-mediated signaling pathway"/>
    <property type="evidence" value="ECO:0007669"/>
    <property type="project" value="TreeGrafter"/>
</dbReference>
<dbReference type="GO" id="GO:0019960">
    <property type="term" value="F:C-X3-C chemokine binding"/>
    <property type="evidence" value="ECO:0007669"/>
    <property type="project" value="TreeGrafter"/>
</dbReference>
<protein>
    <submittedName>
        <fullName evidence="4">Uncharacterized protein</fullName>
    </submittedName>
</protein>
<dbReference type="AlphaFoldDB" id="A0AAV7M922"/>
<proteinExistence type="predicted"/>
<dbReference type="GO" id="GO:0016477">
    <property type="term" value="P:cell migration"/>
    <property type="evidence" value="ECO:0007669"/>
    <property type="project" value="TreeGrafter"/>
</dbReference>
<keyword evidence="5" id="KW-1185">Reference proteome</keyword>
<dbReference type="GO" id="GO:0043236">
    <property type="term" value="F:laminin binding"/>
    <property type="evidence" value="ECO:0007669"/>
    <property type="project" value="TreeGrafter"/>
</dbReference>
<dbReference type="Proteomes" id="UP001066276">
    <property type="component" value="Chromosome 10"/>
</dbReference>
<dbReference type="GO" id="GO:0033627">
    <property type="term" value="P:cell adhesion mediated by integrin"/>
    <property type="evidence" value="ECO:0007669"/>
    <property type="project" value="TreeGrafter"/>
</dbReference>
<dbReference type="EMBL" id="JANPWB010000014">
    <property type="protein sequence ID" value="KAJ1100027.1"/>
    <property type="molecule type" value="Genomic_DNA"/>
</dbReference>
<feature type="region of interest" description="Disordered" evidence="3">
    <location>
        <begin position="29"/>
        <end position="62"/>
    </location>
</feature>
<dbReference type="GO" id="GO:0098639">
    <property type="term" value="F:collagen binding involved in cell-matrix adhesion"/>
    <property type="evidence" value="ECO:0007669"/>
    <property type="project" value="TreeGrafter"/>
</dbReference>
<dbReference type="Gene3D" id="2.60.40.1510">
    <property type="entry name" value="ntegrin, alpha v. Chain A, domain 3"/>
    <property type="match status" value="1"/>
</dbReference>
<dbReference type="GO" id="GO:0008305">
    <property type="term" value="C:integrin complex"/>
    <property type="evidence" value="ECO:0007669"/>
    <property type="project" value="TreeGrafter"/>
</dbReference>
<accession>A0AAV7M922</accession>
<dbReference type="InterPro" id="IPR015812">
    <property type="entry name" value="Integrin_bsu"/>
</dbReference>
<evidence type="ECO:0000313" key="5">
    <source>
        <dbReference type="Proteomes" id="UP001066276"/>
    </source>
</evidence>
<dbReference type="GO" id="GO:0009986">
    <property type="term" value="C:cell surface"/>
    <property type="evidence" value="ECO:0007669"/>
    <property type="project" value="TreeGrafter"/>
</dbReference>
<dbReference type="PANTHER" id="PTHR10082:SF28">
    <property type="entry name" value="INTEGRIN BETA-1"/>
    <property type="match status" value="1"/>
</dbReference>
<organism evidence="4 5">
    <name type="scientific">Pleurodeles waltl</name>
    <name type="common">Iberian ribbed newt</name>
    <dbReference type="NCBI Taxonomy" id="8319"/>
    <lineage>
        <taxon>Eukaryota</taxon>
        <taxon>Metazoa</taxon>
        <taxon>Chordata</taxon>
        <taxon>Craniata</taxon>
        <taxon>Vertebrata</taxon>
        <taxon>Euteleostomi</taxon>
        <taxon>Amphibia</taxon>
        <taxon>Batrachia</taxon>
        <taxon>Caudata</taxon>
        <taxon>Salamandroidea</taxon>
        <taxon>Salamandridae</taxon>
        <taxon>Pleurodelinae</taxon>
        <taxon>Pleurodeles</taxon>
    </lineage>
</organism>
<evidence type="ECO:0000256" key="2">
    <source>
        <dbReference type="ARBA" id="ARBA00023180"/>
    </source>
</evidence>
<evidence type="ECO:0000256" key="3">
    <source>
        <dbReference type="SAM" id="MobiDB-lite"/>
    </source>
</evidence>
<feature type="compositionally biased region" description="Basic and acidic residues" evidence="3">
    <location>
        <begin position="29"/>
        <end position="47"/>
    </location>
</feature>
<dbReference type="Gene3D" id="3.30.1680.10">
    <property type="entry name" value="ligand-binding face of the semaphorins, domain 2"/>
    <property type="match status" value="1"/>
</dbReference>
<dbReference type="GO" id="GO:0019901">
    <property type="term" value="F:protein kinase binding"/>
    <property type="evidence" value="ECO:0007669"/>
    <property type="project" value="TreeGrafter"/>
</dbReference>
<sequence length="101" mass="11615">MDLINKDFLQGKPTSERCDDIATLKNKGCKESEIENPRGSQKMHDNKPLTNRSQDTAEKLKPEDIIQIQPQKMELKLRSGEPQTFTLKFKRAETTQLICII</sequence>
<name>A0AAV7M922_PLEWA</name>
<dbReference type="GO" id="GO:0005925">
    <property type="term" value="C:focal adhesion"/>
    <property type="evidence" value="ECO:0007669"/>
    <property type="project" value="TreeGrafter"/>
</dbReference>
<gene>
    <name evidence="4" type="ORF">NDU88_005117</name>
</gene>
<keyword evidence="1" id="KW-1015">Disulfide bond</keyword>
<reference evidence="4" key="1">
    <citation type="journal article" date="2022" name="bioRxiv">
        <title>Sequencing and chromosome-scale assembly of the giantPleurodeles waltlgenome.</title>
        <authorList>
            <person name="Brown T."/>
            <person name="Elewa A."/>
            <person name="Iarovenko S."/>
            <person name="Subramanian E."/>
            <person name="Araus A.J."/>
            <person name="Petzold A."/>
            <person name="Susuki M."/>
            <person name="Suzuki K.-i.T."/>
            <person name="Hayashi T."/>
            <person name="Toyoda A."/>
            <person name="Oliveira C."/>
            <person name="Osipova E."/>
            <person name="Leigh N.D."/>
            <person name="Simon A."/>
            <person name="Yun M.H."/>
        </authorList>
    </citation>
    <scope>NUCLEOTIDE SEQUENCE</scope>
    <source>
        <strain evidence="4">20211129_DDA</strain>
        <tissue evidence="4">Liver</tissue>
    </source>
</reference>